<comment type="caution">
    <text evidence="1">The sequence shown here is derived from an EMBL/GenBank/DDBJ whole genome shotgun (WGS) entry which is preliminary data.</text>
</comment>
<evidence type="ECO:0000313" key="2">
    <source>
        <dbReference type="Proteomes" id="UP000824169"/>
    </source>
</evidence>
<dbReference type="AlphaFoldDB" id="A0A9D1P291"/>
<dbReference type="EMBL" id="DVOO01000013">
    <property type="protein sequence ID" value="HIV25170.1"/>
    <property type="molecule type" value="Genomic_DNA"/>
</dbReference>
<organism evidence="1 2">
    <name type="scientific">Candidatus Scatomonas pullistercoris</name>
    <dbReference type="NCBI Taxonomy" id="2840920"/>
    <lineage>
        <taxon>Bacteria</taxon>
        <taxon>Bacillati</taxon>
        <taxon>Bacillota</taxon>
        <taxon>Clostridia</taxon>
        <taxon>Lachnospirales</taxon>
        <taxon>Lachnospiraceae</taxon>
        <taxon>Lachnospiraceae incertae sedis</taxon>
        <taxon>Candidatus Scatomonas</taxon>
    </lineage>
</organism>
<name>A0A9D1P291_9FIRM</name>
<gene>
    <name evidence="1" type="ORF">IAB71_05190</name>
</gene>
<dbReference type="Gene3D" id="3.40.50.11440">
    <property type="match status" value="1"/>
</dbReference>
<proteinExistence type="predicted"/>
<reference evidence="1" key="2">
    <citation type="journal article" date="2021" name="PeerJ">
        <title>Extensive microbial diversity within the chicken gut microbiome revealed by metagenomics and culture.</title>
        <authorList>
            <person name="Gilroy R."/>
            <person name="Ravi A."/>
            <person name="Getino M."/>
            <person name="Pursley I."/>
            <person name="Horton D.L."/>
            <person name="Alikhan N.F."/>
            <person name="Baker D."/>
            <person name="Gharbi K."/>
            <person name="Hall N."/>
            <person name="Watson M."/>
            <person name="Adriaenssens E.M."/>
            <person name="Foster-Nyarko E."/>
            <person name="Jarju S."/>
            <person name="Secka A."/>
            <person name="Antonio M."/>
            <person name="Oren A."/>
            <person name="Chaudhuri R.R."/>
            <person name="La Ragione R."/>
            <person name="Hildebrand F."/>
            <person name="Pallen M.J."/>
        </authorList>
    </citation>
    <scope>NUCLEOTIDE SEQUENCE</scope>
    <source>
        <strain evidence="1">CHK188-20938</strain>
    </source>
</reference>
<accession>A0A9D1P291</accession>
<evidence type="ECO:0000313" key="1">
    <source>
        <dbReference type="EMBL" id="HIV25170.1"/>
    </source>
</evidence>
<reference evidence="1" key="1">
    <citation type="submission" date="2020-10" db="EMBL/GenBank/DDBJ databases">
        <authorList>
            <person name="Gilroy R."/>
        </authorList>
    </citation>
    <scope>NUCLEOTIDE SEQUENCE</scope>
    <source>
        <strain evidence="1">CHK188-20938</strain>
    </source>
</reference>
<sequence>MQVPILASMDVVQIGNIDDNVGTPVYCDKYAAEADGIIIYNKVKPHTDFKGEHESGLLKMIAIGLAKHIGCSWFHKQGFDTFAQRIPKVAKVFLERMPVVLGVGVVQNAYDKISDLMVFSKNEIIEGDKQMLAIAKRRFPRFKFDYIDLLIVDRIGKNISGEGADPNVTGRGFMPYFKDDFHTKRLMIRGLTEESHHNACGLGLADITTRNCLNQVDWEGTWVNLTTNTMIDGGKIPMYQNNDFDAIRVAIRTCTKINYDQARVVRIRDTLSLNEFEVSESMRSEMESAADIEILSEPYELKFDDAGYLEDFA</sequence>
<protein>
    <submittedName>
        <fullName evidence="1">Uncharacterized protein</fullName>
    </submittedName>
</protein>
<dbReference type="Proteomes" id="UP000824169">
    <property type="component" value="Unassembled WGS sequence"/>
</dbReference>